<feature type="domain" description="Initiator Rep protein WH1" evidence="2">
    <location>
        <begin position="18"/>
        <end position="169"/>
    </location>
</feature>
<evidence type="ECO:0000256" key="1">
    <source>
        <dbReference type="ARBA" id="ARBA00038283"/>
    </source>
</evidence>
<dbReference type="OrthoDB" id="1428208at2"/>
<keyword evidence="4" id="KW-1185">Reference proteome</keyword>
<dbReference type="GO" id="GO:0003887">
    <property type="term" value="F:DNA-directed DNA polymerase activity"/>
    <property type="evidence" value="ECO:0007669"/>
    <property type="project" value="InterPro"/>
</dbReference>
<evidence type="ECO:0000259" key="2">
    <source>
        <dbReference type="Pfam" id="PF01051"/>
    </source>
</evidence>
<dbReference type="InterPro" id="IPR036388">
    <property type="entry name" value="WH-like_DNA-bd_sf"/>
</dbReference>
<dbReference type="Proteomes" id="UP000199439">
    <property type="component" value="Unassembled WGS sequence"/>
</dbReference>
<dbReference type="STRING" id="870482.SAMN04487987_11093"/>
<dbReference type="Pfam" id="PF01051">
    <property type="entry name" value="Rep3_N"/>
    <property type="match status" value="1"/>
</dbReference>
<protein>
    <submittedName>
        <fullName evidence="3">Initiator Replication protein</fullName>
    </submittedName>
</protein>
<sequence>MKASYLKKTNQEEATRFIKKPNHILTARFALSTLEKNIIYTVLDQLQKVMSKDLNQNYKEQEVIVELKLLDKHRNYHRIKNAVKSLGSKQVEFEMNIPNGNRADKILDSATLLVSGLTYERNSEYISFWVPSSACRFFCYIGGGYTSFQKTIAISLTTNPAKCMYELCCRWIDKGGFECTVEEFRLLMNTGEKYKQISHLRTRFLEDPKQELKKRADVFFSFKLHKRGSSYYSITFKFHRNTEVKDEYRGIDSKQYIFVYNFLNRFYSNQMDTKALDYSESIAQSGKIDKAYSRFLRLDDDYTSGKKTKADIKNLLNKLILKEVGVKGVPNSKSH</sequence>
<dbReference type="InterPro" id="IPR036390">
    <property type="entry name" value="WH_DNA-bd_sf"/>
</dbReference>
<gene>
    <name evidence="3" type="ORF">SAMN04487987_11093</name>
</gene>
<dbReference type="EMBL" id="FOMI01000010">
    <property type="protein sequence ID" value="SFD35243.1"/>
    <property type="molecule type" value="Genomic_DNA"/>
</dbReference>
<dbReference type="AlphaFoldDB" id="A0A1I1RUN6"/>
<accession>A0A1I1RUN6</accession>
<evidence type="ECO:0000313" key="3">
    <source>
        <dbReference type="EMBL" id="SFD35243.1"/>
    </source>
</evidence>
<dbReference type="Pfam" id="PF21205">
    <property type="entry name" value="Rep3_C"/>
    <property type="match status" value="1"/>
</dbReference>
<name>A0A1I1RUN6_9FLAO</name>
<comment type="similarity">
    <text evidence="1">Belongs to the initiator RepB protein family.</text>
</comment>
<dbReference type="RefSeq" id="WP_092853273.1">
    <property type="nucleotide sequence ID" value="NZ_FOMI01000010.1"/>
</dbReference>
<dbReference type="GO" id="GO:0006270">
    <property type="term" value="P:DNA replication initiation"/>
    <property type="evidence" value="ECO:0007669"/>
    <property type="project" value="InterPro"/>
</dbReference>
<proteinExistence type="inferred from homology"/>
<dbReference type="SUPFAM" id="SSF46785">
    <property type="entry name" value="Winged helix' DNA-binding domain"/>
    <property type="match status" value="2"/>
</dbReference>
<dbReference type="InterPro" id="IPR000525">
    <property type="entry name" value="Initiator_Rep_WH1"/>
</dbReference>
<reference evidence="4" key="1">
    <citation type="submission" date="2016-10" db="EMBL/GenBank/DDBJ databases">
        <authorList>
            <person name="Varghese N."/>
            <person name="Submissions S."/>
        </authorList>
    </citation>
    <scope>NUCLEOTIDE SEQUENCE [LARGE SCALE GENOMIC DNA]</scope>
    <source>
        <strain evidence="4">DSM 25730</strain>
    </source>
</reference>
<evidence type="ECO:0000313" key="4">
    <source>
        <dbReference type="Proteomes" id="UP000199439"/>
    </source>
</evidence>
<organism evidence="3 4">
    <name type="scientific">Algibacter pectinivorans</name>
    <dbReference type="NCBI Taxonomy" id="870482"/>
    <lineage>
        <taxon>Bacteria</taxon>
        <taxon>Pseudomonadati</taxon>
        <taxon>Bacteroidota</taxon>
        <taxon>Flavobacteriia</taxon>
        <taxon>Flavobacteriales</taxon>
        <taxon>Flavobacteriaceae</taxon>
        <taxon>Algibacter</taxon>
    </lineage>
</organism>
<dbReference type="Gene3D" id="1.10.10.10">
    <property type="entry name" value="Winged helix-like DNA-binding domain superfamily/Winged helix DNA-binding domain"/>
    <property type="match status" value="2"/>
</dbReference>